<sequence>MRNDVCVLITSVPEGVEIIHHETEVFCEIKSVVRSEFFAAYGVGLTPKLTISINPDDYKVCIMTIGNQKYRPSQIRYDGELYIIIRAFQKNIGEMEITVR</sequence>
<evidence type="ECO:0000313" key="2">
    <source>
        <dbReference type="Proteomes" id="UP001055091"/>
    </source>
</evidence>
<dbReference type="Proteomes" id="UP001055091">
    <property type="component" value="Unassembled WGS sequence"/>
</dbReference>
<dbReference type="EMBL" id="BQNJ01000001">
    <property type="protein sequence ID" value="GKG99105.1"/>
    <property type="molecule type" value="Genomic_DNA"/>
</dbReference>
<organism evidence="1 2">
    <name type="scientific">Hungatella hathewayi</name>
    <dbReference type="NCBI Taxonomy" id="154046"/>
    <lineage>
        <taxon>Bacteria</taxon>
        <taxon>Bacillati</taxon>
        <taxon>Bacillota</taxon>
        <taxon>Clostridia</taxon>
        <taxon>Lachnospirales</taxon>
        <taxon>Lachnospiraceae</taxon>
        <taxon>Hungatella</taxon>
    </lineage>
</organism>
<reference evidence="1" key="1">
    <citation type="submission" date="2022-01" db="EMBL/GenBank/DDBJ databases">
        <title>Novel bile acid biosynthetic pathways are enriched in the microbiome of centenarians.</title>
        <authorList>
            <person name="Sato Y."/>
            <person name="Atarashi K."/>
            <person name="Plichta R.D."/>
            <person name="Arai Y."/>
            <person name="Sasajima S."/>
            <person name="Kearney M.S."/>
            <person name="Suda W."/>
            <person name="Takeshita K."/>
            <person name="Sasaki T."/>
            <person name="Okamoto S."/>
            <person name="Skelly N.A."/>
            <person name="Okamura Y."/>
            <person name="Vlamakis H."/>
            <person name="Li Y."/>
            <person name="Tanoue T."/>
            <person name="Takei H."/>
            <person name="Nittono H."/>
            <person name="Narushima S."/>
            <person name="Irie J."/>
            <person name="Itoh H."/>
            <person name="Moriya K."/>
            <person name="Sugiura Y."/>
            <person name="Suematsu M."/>
            <person name="Moritoki N."/>
            <person name="Shibata S."/>
            <person name="Littman R.D."/>
            <person name="Fischbach A.M."/>
            <person name="Uwamino Y."/>
            <person name="Inoue T."/>
            <person name="Honda A."/>
            <person name="Hattori M."/>
            <person name="Murai T."/>
            <person name="Xavier J.R."/>
            <person name="Hirose N."/>
            <person name="Honda K."/>
        </authorList>
    </citation>
    <scope>NUCLEOTIDE SEQUENCE</scope>
    <source>
        <strain evidence="1">CE91-St55</strain>
    </source>
</reference>
<protein>
    <submittedName>
        <fullName evidence="1">Uncharacterized protein</fullName>
    </submittedName>
</protein>
<name>A0AA37JI13_9FIRM</name>
<dbReference type="AlphaFoldDB" id="A0AA37JI13"/>
<proteinExistence type="predicted"/>
<evidence type="ECO:0000313" key="1">
    <source>
        <dbReference type="EMBL" id="GKG99105.1"/>
    </source>
</evidence>
<accession>A0AA37JI13</accession>
<comment type="caution">
    <text evidence="1">The sequence shown here is derived from an EMBL/GenBank/DDBJ whole genome shotgun (WGS) entry which is preliminary data.</text>
</comment>
<gene>
    <name evidence="1" type="ORF">CE91St55_10870</name>
</gene>